<comment type="similarity">
    <text evidence="1">Belongs to the peptidase C2 family.</text>
</comment>
<keyword evidence="9" id="KW-0862">Zinc</keyword>
<name>A0AAD2D9N6_EUPCR</name>
<dbReference type="EMBL" id="CAMPGE010028673">
    <property type="protein sequence ID" value="CAI2386182.1"/>
    <property type="molecule type" value="Genomic_DNA"/>
</dbReference>
<comment type="caution">
    <text evidence="13">The sequence shown here is derived from an EMBL/GenBank/DDBJ whole genome shotgun (WGS) entry which is preliminary data.</text>
</comment>
<dbReference type="GO" id="GO:0006508">
    <property type="term" value="P:proteolysis"/>
    <property type="evidence" value="ECO:0007669"/>
    <property type="project" value="UniProtKB-KW"/>
</dbReference>
<evidence type="ECO:0000256" key="7">
    <source>
        <dbReference type="ARBA" id="ARBA00022801"/>
    </source>
</evidence>
<accession>A0AAD2D9N6</accession>
<dbReference type="GO" id="GO:0004198">
    <property type="term" value="F:calcium-dependent cysteine-type endopeptidase activity"/>
    <property type="evidence" value="ECO:0007669"/>
    <property type="project" value="InterPro"/>
</dbReference>
<evidence type="ECO:0000256" key="8">
    <source>
        <dbReference type="ARBA" id="ARBA00022807"/>
    </source>
</evidence>
<evidence type="ECO:0000256" key="1">
    <source>
        <dbReference type="ARBA" id="ARBA00007623"/>
    </source>
</evidence>
<feature type="active site" evidence="10">
    <location>
        <position position="381"/>
    </location>
</feature>
<organism evidence="13 14">
    <name type="scientific">Euplotes crassus</name>
    <dbReference type="NCBI Taxonomy" id="5936"/>
    <lineage>
        <taxon>Eukaryota</taxon>
        <taxon>Sar</taxon>
        <taxon>Alveolata</taxon>
        <taxon>Ciliophora</taxon>
        <taxon>Intramacronucleata</taxon>
        <taxon>Spirotrichea</taxon>
        <taxon>Hypotrichia</taxon>
        <taxon>Euplotida</taxon>
        <taxon>Euplotidae</taxon>
        <taxon>Moneuplotes</taxon>
    </lineage>
</organism>
<dbReference type="InterPro" id="IPR022684">
    <property type="entry name" value="Calpain_cysteine_protease"/>
</dbReference>
<evidence type="ECO:0000256" key="10">
    <source>
        <dbReference type="PIRSR" id="PIRSR622684-1"/>
    </source>
</evidence>
<dbReference type="InterPro" id="IPR038765">
    <property type="entry name" value="Papain-like_cys_pep_sf"/>
</dbReference>
<dbReference type="Proteomes" id="UP001295684">
    <property type="component" value="Unassembled WGS sequence"/>
</dbReference>
<keyword evidence="5" id="KW-0677">Repeat</keyword>
<feature type="domain" description="Calpain catalytic" evidence="12">
    <location>
        <begin position="152"/>
        <end position="458"/>
    </location>
</feature>
<reference evidence="13" key="1">
    <citation type="submission" date="2023-07" db="EMBL/GenBank/DDBJ databases">
        <authorList>
            <consortium name="AG Swart"/>
            <person name="Singh M."/>
            <person name="Singh A."/>
            <person name="Seah K."/>
            <person name="Emmerich C."/>
        </authorList>
    </citation>
    <scope>NUCLEOTIDE SEQUENCE</scope>
    <source>
        <strain evidence="13">DP1</strain>
    </source>
</reference>
<dbReference type="SUPFAM" id="SSF47473">
    <property type="entry name" value="EF-hand"/>
    <property type="match status" value="1"/>
</dbReference>
<gene>
    <name evidence="13" type="ORF">ECRASSUSDP1_LOCUS27786</name>
</gene>
<dbReference type="SMART" id="SM00230">
    <property type="entry name" value="CysPc"/>
    <property type="match status" value="1"/>
</dbReference>
<evidence type="ECO:0000256" key="5">
    <source>
        <dbReference type="ARBA" id="ARBA00022737"/>
    </source>
</evidence>
<dbReference type="PROSITE" id="PS50203">
    <property type="entry name" value="CALPAIN_CAT"/>
    <property type="match status" value="1"/>
</dbReference>
<evidence type="ECO:0000313" key="14">
    <source>
        <dbReference type="Proteomes" id="UP001295684"/>
    </source>
</evidence>
<proteinExistence type="inferred from homology"/>
<dbReference type="Gene3D" id="3.90.70.10">
    <property type="entry name" value="Cysteine proteinases"/>
    <property type="match status" value="1"/>
</dbReference>
<dbReference type="InterPro" id="IPR011992">
    <property type="entry name" value="EF-hand-dom_pair"/>
</dbReference>
<dbReference type="FunFam" id="3.90.70.10:FF:000010">
    <property type="entry name" value="Calpain 15"/>
    <property type="match status" value="1"/>
</dbReference>
<keyword evidence="2" id="KW-0597">Phosphoprotein</keyword>
<dbReference type="Pfam" id="PF00648">
    <property type="entry name" value="Peptidase_C2"/>
    <property type="match status" value="1"/>
</dbReference>
<evidence type="ECO:0000259" key="12">
    <source>
        <dbReference type="PROSITE" id="PS50203"/>
    </source>
</evidence>
<evidence type="ECO:0000256" key="4">
    <source>
        <dbReference type="ARBA" id="ARBA00022723"/>
    </source>
</evidence>
<dbReference type="Gene3D" id="1.10.238.10">
    <property type="entry name" value="EF-hand"/>
    <property type="match status" value="1"/>
</dbReference>
<evidence type="ECO:0000256" key="3">
    <source>
        <dbReference type="ARBA" id="ARBA00022670"/>
    </source>
</evidence>
<dbReference type="AlphaFoldDB" id="A0AAD2D9N6"/>
<evidence type="ECO:0000256" key="11">
    <source>
        <dbReference type="PROSITE-ProRule" id="PRU00239"/>
    </source>
</evidence>
<feature type="active site" evidence="10">
    <location>
        <position position="401"/>
    </location>
</feature>
<comment type="caution">
    <text evidence="11">Lacks conserved residue(s) required for the propagation of feature annotation.</text>
</comment>
<evidence type="ECO:0000256" key="2">
    <source>
        <dbReference type="ARBA" id="ARBA00022553"/>
    </source>
</evidence>
<evidence type="ECO:0000256" key="9">
    <source>
        <dbReference type="ARBA" id="ARBA00022833"/>
    </source>
</evidence>
<dbReference type="GO" id="GO:0008270">
    <property type="term" value="F:zinc ion binding"/>
    <property type="evidence" value="ECO:0007669"/>
    <property type="project" value="UniProtKB-KW"/>
</dbReference>
<dbReference type="PANTHER" id="PTHR10183:SF379">
    <property type="entry name" value="CALPAIN-5"/>
    <property type="match status" value="1"/>
</dbReference>
<keyword evidence="3" id="KW-0645">Protease</keyword>
<dbReference type="InterPro" id="IPR001300">
    <property type="entry name" value="Peptidase_C2_calpain_cat"/>
</dbReference>
<evidence type="ECO:0000313" key="13">
    <source>
        <dbReference type="EMBL" id="CAI2386182.1"/>
    </source>
</evidence>
<dbReference type="PANTHER" id="PTHR10183">
    <property type="entry name" value="CALPAIN"/>
    <property type="match status" value="1"/>
</dbReference>
<keyword evidence="8" id="KW-0788">Thiol protease</keyword>
<keyword evidence="6" id="KW-0863">Zinc-finger</keyword>
<protein>
    <recommendedName>
        <fullName evidence="12">Calpain catalytic domain-containing protein</fullName>
    </recommendedName>
</protein>
<evidence type="ECO:0000256" key="6">
    <source>
        <dbReference type="ARBA" id="ARBA00022771"/>
    </source>
</evidence>
<keyword evidence="4" id="KW-0479">Metal-binding</keyword>
<keyword evidence="7" id="KW-0378">Hydrolase</keyword>
<dbReference type="PRINTS" id="PR00704">
    <property type="entry name" value="CALPAIN"/>
</dbReference>
<dbReference type="CDD" id="cd00044">
    <property type="entry name" value="CysPc"/>
    <property type="match status" value="1"/>
</dbReference>
<sequence>MATVTKEIARGIFLHKRQMPVSDRRENAELVYVFSVEVKTLQILDFQADFTGSENIFIDDTNSSNFICEKIIQPMSNEVVAKLILRKEWKLKSKFKFTMKNPPLEIQREHLMPYIVKVNQMIENADRYLSGYPYEIMNMESLENQVKHTDSKFIDISFAPIDASVHNLKENPFDVLVHWRRPEDFVWVDYSQGLLEPSIFYESIEPNDIREGALGNSWFTSALATLAERPALIERLFIIKEVSQYGIYKIKICKNGEWTTVTIDDFFPCYPEGGPIFSRGHGNELWVLLLEKAYAKLHGNYLQLRKGFTNEALIDLTGCPSCCYDFNDELIRILITSGEFWDLFKSFESEGYLMSASTPGEERFLEPGEGNADESSLKPGHAYSIVLVKETKGNKLINIRNPWGNFDWAGDWSSTSPLWTEEIRNKVNPHLEESDGTFWMCFEDFIKHFRSLNVCRVRNWEEVRVKGKFIRVQNVEDPDIEVVLSKWYYSLDVNEQTRVFLGVHQEDERVENTRLRRPYLDIGIAVLRRTGDNNVELIDLKDLNIERQCELDVTLDPGSYIILPRTTGCYLRRPKGAPQQDIHLLDEYDGFNDIFESTLNDIFRKFDMLLNRELSYTEFRGFYECLGKNLSEAEFRSEILEKYCSSNRGITLRGFKEFWRDSIKTYGTQTIFGWLENLGYDQDLYSIRSRCFVMTMHSESELAVTVRDAVQTDLDNRCNIAILATYGQEADKTENLKAYYTFSEQINAYSYGVLNTNSEAVTAQIDCSASEEVIFSTRGNIIRKRVEPGELEFFMHTMGLPTNLRIDEI</sequence>
<dbReference type="SUPFAM" id="SSF54001">
    <property type="entry name" value="Cysteine proteinases"/>
    <property type="match status" value="1"/>
</dbReference>
<keyword evidence="14" id="KW-1185">Reference proteome</keyword>